<dbReference type="AlphaFoldDB" id="A0A2T7NB18"/>
<comment type="caution">
    <text evidence="1">The sequence shown here is derived from an EMBL/GenBank/DDBJ whole genome shotgun (WGS) entry which is preliminary data.</text>
</comment>
<evidence type="ECO:0000313" key="2">
    <source>
        <dbReference type="Proteomes" id="UP000245119"/>
    </source>
</evidence>
<organism evidence="1 2">
    <name type="scientific">Pomacea canaliculata</name>
    <name type="common">Golden apple snail</name>
    <dbReference type="NCBI Taxonomy" id="400727"/>
    <lineage>
        <taxon>Eukaryota</taxon>
        <taxon>Metazoa</taxon>
        <taxon>Spiralia</taxon>
        <taxon>Lophotrochozoa</taxon>
        <taxon>Mollusca</taxon>
        <taxon>Gastropoda</taxon>
        <taxon>Caenogastropoda</taxon>
        <taxon>Architaenioglossa</taxon>
        <taxon>Ampullarioidea</taxon>
        <taxon>Ampullariidae</taxon>
        <taxon>Pomacea</taxon>
    </lineage>
</organism>
<gene>
    <name evidence="1" type="ORF">C0Q70_20913</name>
</gene>
<reference evidence="1 2" key="1">
    <citation type="submission" date="2018-04" db="EMBL/GenBank/DDBJ databases">
        <title>The genome of golden apple snail Pomacea canaliculata provides insight into stress tolerance and invasive adaptation.</title>
        <authorList>
            <person name="Liu C."/>
            <person name="Liu B."/>
            <person name="Ren Y."/>
            <person name="Zhang Y."/>
            <person name="Wang H."/>
            <person name="Li S."/>
            <person name="Jiang F."/>
            <person name="Yin L."/>
            <person name="Zhang G."/>
            <person name="Qian W."/>
            <person name="Fan W."/>
        </authorList>
    </citation>
    <scope>NUCLEOTIDE SEQUENCE [LARGE SCALE GENOMIC DNA]</scope>
    <source>
        <strain evidence="1">SZHN2017</strain>
        <tissue evidence="1">Muscle</tissue>
    </source>
</reference>
<dbReference type="OrthoDB" id="6380564at2759"/>
<proteinExistence type="predicted"/>
<protein>
    <submittedName>
        <fullName evidence="1">Uncharacterized protein</fullName>
    </submittedName>
</protein>
<evidence type="ECO:0000313" key="1">
    <source>
        <dbReference type="EMBL" id="PVD18364.1"/>
    </source>
</evidence>
<accession>A0A2T7NB18</accession>
<dbReference type="EMBL" id="PZQS01000014">
    <property type="protein sequence ID" value="PVD18364.1"/>
    <property type="molecule type" value="Genomic_DNA"/>
</dbReference>
<name>A0A2T7NB18_POMCA</name>
<dbReference type="Proteomes" id="UP000245119">
    <property type="component" value="Linkage Group LG14"/>
</dbReference>
<keyword evidence="2" id="KW-1185">Reference proteome</keyword>
<sequence length="153" mass="18198">MNMSWLLHAPLLQHELYQMNILVDDNFRQLDPSLSADLALYSSCTNVSDITRRLVKAFQMYGYLPTGWIFPQEEFDNDPTAEKFKAIVSRAHRSFTPEVRRQLAKQRKSEMERAYRSVPVEVLERISRLYLYEFLTFDYEMRPPNLFSVRYTS</sequence>